<dbReference type="Proteomes" id="UP000663877">
    <property type="component" value="Unassembled WGS sequence"/>
</dbReference>
<keyword evidence="7 9" id="KW-1133">Transmembrane helix</keyword>
<keyword evidence="2 9" id="KW-0812">Transmembrane</keyword>
<accession>A0A814H5F2</accession>
<evidence type="ECO:0000256" key="6">
    <source>
        <dbReference type="ARBA" id="ARBA00022967"/>
    </source>
</evidence>
<evidence type="ECO:0000313" key="11">
    <source>
        <dbReference type="EMBL" id="CAF1005387.1"/>
    </source>
</evidence>
<feature type="transmembrane region" description="Helical" evidence="9">
    <location>
        <begin position="24"/>
        <end position="44"/>
    </location>
</feature>
<keyword evidence="5" id="KW-0460">Magnesium</keyword>
<evidence type="ECO:0000256" key="7">
    <source>
        <dbReference type="ARBA" id="ARBA00022989"/>
    </source>
</evidence>
<dbReference type="Gene3D" id="1.20.1110.10">
    <property type="entry name" value="Calcium-transporting ATPase, transmembrane domain"/>
    <property type="match status" value="1"/>
</dbReference>
<sequence length="102" mass="11977">MLNALNSLSENQSLIKMPPWTNKYLLFAIALSMSLHMMILYVPMFNTVFQICPLTLEEWAAVMKISLPVVFLDELLKFIARRYIDVSPKNREINELEDKKYH</sequence>
<evidence type="ECO:0000256" key="1">
    <source>
        <dbReference type="ARBA" id="ARBA00004141"/>
    </source>
</evidence>
<evidence type="ECO:0000313" key="12">
    <source>
        <dbReference type="Proteomes" id="UP000663877"/>
    </source>
</evidence>
<name>A0A814H5F2_9BILA</name>
<dbReference type="InterPro" id="IPR023298">
    <property type="entry name" value="ATPase_P-typ_TM_dom_sf"/>
</dbReference>
<protein>
    <recommendedName>
        <fullName evidence="10">Cation-transporting P-type ATPase C-terminal domain-containing protein</fullName>
    </recommendedName>
</protein>
<comment type="subcellular location">
    <subcellularLocation>
        <location evidence="1">Membrane</location>
        <topology evidence="1">Multi-pass membrane protein</topology>
    </subcellularLocation>
</comment>
<dbReference type="GO" id="GO:0005524">
    <property type="term" value="F:ATP binding"/>
    <property type="evidence" value="ECO:0007669"/>
    <property type="project" value="UniProtKB-KW"/>
</dbReference>
<dbReference type="SUPFAM" id="SSF81665">
    <property type="entry name" value="Calcium ATPase, transmembrane domain M"/>
    <property type="match status" value="1"/>
</dbReference>
<keyword evidence="8 9" id="KW-0472">Membrane</keyword>
<evidence type="ECO:0000256" key="2">
    <source>
        <dbReference type="ARBA" id="ARBA00022692"/>
    </source>
</evidence>
<feature type="domain" description="Cation-transporting P-type ATPase C-terminal" evidence="10">
    <location>
        <begin position="1"/>
        <end position="79"/>
    </location>
</feature>
<organism evidence="11 12">
    <name type="scientific">Adineta steineri</name>
    <dbReference type="NCBI Taxonomy" id="433720"/>
    <lineage>
        <taxon>Eukaryota</taxon>
        <taxon>Metazoa</taxon>
        <taxon>Spiralia</taxon>
        <taxon>Gnathifera</taxon>
        <taxon>Rotifera</taxon>
        <taxon>Eurotatoria</taxon>
        <taxon>Bdelloidea</taxon>
        <taxon>Adinetida</taxon>
        <taxon>Adinetidae</taxon>
        <taxon>Adineta</taxon>
    </lineage>
</organism>
<evidence type="ECO:0000256" key="8">
    <source>
        <dbReference type="ARBA" id="ARBA00023136"/>
    </source>
</evidence>
<keyword evidence="4" id="KW-0067">ATP-binding</keyword>
<evidence type="ECO:0000256" key="9">
    <source>
        <dbReference type="SAM" id="Phobius"/>
    </source>
</evidence>
<reference evidence="11" key="1">
    <citation type="submission" date="2021-02" db="EMBL/GenBank/DDBJ databases">
        <authorList>
            <person name="Nowell W R."/>
        </authorList>
    </citation>
    <scope>NUCLEOTIDE SEQUENCE</scope>
</reference>
<dbReference type="Pfam" id="PF00689">
    <property type="entry name" value="Cation_ATPase_C"/>
    <property type="match status" value="1"/>
</dbReference>
<evidence type="ECO:0000256" key="3">
    <source>
        <dbReference type="ARBA" id="ARBA00022741"/>
    </source>
</evidence>
<evidence type="ECO:0000259" key="10">
    <source>
        <dbReference type="Pfam" id="PF00689"/>
    </source>
</evidence>
<keyword evidence="3" id="KW-0547">Nucleotide-binding</keyword>
<keyword evidence="6" id="KW-1278">Translocase</keyword>
<proteinExistence type="predicted"/>
<dbReference type="AlphaFoldDB" id="A0A814H5F2"/>
<dbReference type="GO" id="GO:0016020">
    <property type="term" value="C:membrane"/>
    <property type="evidence" value="ECO:0007669"/>
    <property type="project" value="UniProtKB-SubCell"/>
</dbReference>
<comment type="caution">
    <text evidence="11">The sequence shown here is derived from an EMBL/GenBank/DDBJ whole genome shotgun (WGS) entry which is preliminary data.</text>
</comment>
<gene>
    <name evidence="11" type="ORF">BJG266_LOCUS16163</name>
</gene>
<dbReference type="InterPro" id="IPR006068">
    <property type="entry name" value="ATPase_P-typ_cation-transptr_C"/>
</dbReference>
<evidence type="ECO:0000256" key="5">
    <source>
        <dbReference type="ARBA" id="ARBA00022842"/>
    </source>
</evidence>
<dbReference type="EMBL" id="CAJNOI010000074">
    <property type="protein sequence ID" value="CAF1005387.1"/>
    <property type="molecule type" value="Genomic_DNA"/>
</dbReference>
<evidence type="ECO:0000256" key="4">
    <source>
        <dbReference type="ARBA" id="ARBA00022840"/>
    </source>
</evidence>
<dbReference type="FunFam" id="1.20.1110.10:FF:000065">
    <property type="entry name" value="Sarcoplasmic/endoplasmic reticulum calcium ATPase 1"/>
    <property type="match status" value="1"/>
</dbReference>